<dbReference type="GO" id="GO:0005201">
    <property type="term" value="F:extracellular matrix structural constituent"/>
    <property type="evidence" value="ECO:0007669"/>
    <property type="project" value="InterPro"/>
</dbReference>
<evidence type="ECO:0000313" key="5">
    <source>
        <dbReference type="EMBL" id="ALJ10931.1"/>
    </source>
</evidence>
<keyword evidence="3" id="KW-0176">Collagen</keyword>
<dbReference type="Gene3D" id="2.60.120.1000">
    <property type="match status" value="1"/>
</dbReference>
<organism evidence="5">
    <name type="scientific">Dolomedes sulfureus</name>
    <dbReference type="NCBI Taxonomy" id="492288"/>
    <lineage>
        <taxon>Eukaryota</taxon>
        <taxon>Metazoa</taxon>
        <taxon>Ecdysozoa</taxon>
        <taxon>Arthropoda</taxon>
        <taxon>Chelicerata</taxon>
        <taxon>Arachnida</taxon>
        <taxon>Araneae</taxon>
        <taxon>Araneomorphae</taxon>
        <taxon>Entelegynae</taxon>
        <taxon>Lycosoidea</taxon>
        <taxon>Pisauridae</taxon>
        <taxon>Dolomedes</taxon>
    </lineage>
</organism>
<protein>
    <submittedName>
        <fullName evidence="5">Collagens</fullName>
    </submittedName>
</protein>
<reference evidence="5" key="1">
    <citation type="journal article" date="2015" name="PLoS ONE">
        <title>A Comparative Analysis of the Venom Gland Transcriptomes of the Fishing Spiders Dolomedes mizhoanus and Dolomedes sulfurous.</title>
        <authorList>
            <person name="Xu X."/>
            <person name="Wang H."/>
            <person name="Zhang F."/>
            <person name="Hu Z."/>
            <person name="Liang S."/>
            <person name="Liu Z."/>
        </authorList>
    </citation>
    <scope>NUCLEOTIDE SEQUENCE</scope>
</reference>
<evidence type="ECO:0000256" key="1">
    <source>
        <dbReference type="ARBA" id="ARBA00004613"/>
    </source>
</evidence>
<evidence type="ECO:0000256" key="2">
    <source>
        <dbReference type="ARBA" id="ARBA00022525"/>
    </source>
</evidence>
<dbReference type="SMART" id="SM00038">
    <property type="entry name" value="COLFI"/>
    <property type="match status" value="1"/>
</dbReference>
<keyword evidence="2" id="KW-0964">Secreted</keyword>
<dbReference type="InterPro" id="IPR000885">
    <property type="entry name" value="Fib_collagen_C"/>
</dbReference>
<proteinExistence type="evidence at transcript level"/>
<evidence type="ECO:0000259" key="4">
    <source>
        <dbReference type="PROSITE" id="PS51461"/>
    </source>
</evidence>
<name>A0A0P0D5F4_9ARAC</name>
<dbReference type="PROSITE" id="PS51461">
    <property type="entry name" value="NC1_FIB"/>
    <property type="match status" value="1"/>
</dbReference>
<comment type="subcellular location">
    <subcellularLocation>
        <location evidence="1">Secreted</location>
    </subcellularLocation>
</comment>
<accession>A0A0P0D5F4</accession>
<dbReference type="Pfam" id="PF01410">
    <property type="entry name" value="COLFI"/>
    <property type="match status" value="1"/>
</dbReference>
<reference evidence="5" key="2">
    <citation type="submission" date="2015-02" db="EMBL/GenBank/DDBJ databases">
        <authorList>
            <person name="Chooi Y.-H."/>
        </authorList>
    </citation>
    <scope>NUCLEOTIDE SEQUENCE</scope>
</reference>
<evidence type="ECO:0000256" key="3">
    <source>
        <dbReference type="ARBA" id="ARBA00023119"/>
    </source>
</evidence>
<sequence length="92" mass="10487">MVVYKDAKKDSLRRAVKLMAYNDLELVADGNPRFGFDTIQDDCQNRDNNWAQTIVKYSTDKPQRLPIVDVGFKDIGQRSQEFGIDLGPVCFS</sequence>
<dbReference type="GO" id="GO:0005581">
    <property type="term" value="C:collagen trimer"/>
    <property type="evidence" value="ECO:0007669"/>
    <property type="project" value="UniProtKB-KW"/>
</dbReference>
<feature type="domain" description="Fibrillar collagen NC1" evidence="4">
    <location>
        <begin position="1"/>
        <end position="92"/>
    </location>
</feature>
<dbReference type="AlphaFoldDB" id="A0A0P0D5F4"/>
<dbReference type="GO" id="GO:0005576">
    <property type="term" value="C:extracellular region"/>
    <property type="evidence" value="ECO:0007669"/>
    <property type="project" value="UniProtKB-SubCell"/>
</dbReference>
<dbReference type="EMBL" id="KP777789">
    <property type="protein sequence ID" value="ALJ10931.1"/>
    <property type="molecule type" value="mRNA"/>
</dbReference>